<keyword evidence="2" id="KW-0238">DNA-binding</keyword>
<dbReference type="GO" id="GO:0005829">
    <property type="term" value="C:cytosol"/>
    <property type="evidence" value="ECO:0007669"/>
    <property type="project" value="TreeGrafter"/>
</dbReference>
<evidence type="ECO:0000256" key="2">
    <source>
        <dbReference type="ARBA" id="ARBA00023125"/>
    </source>
</evidence>
<dbReference type="CDD" id="cd13836">
    <property type="entry name" value="IHF_B"/>
    <property type="match status" value="1"/>
</dbReference>
<gene>
    <name evidence="4" type="primary">ihfB</name>
    <name evidence="4" type="ORF">PlAlph_1490</name>
</gene>
<dbReference type="SMART" id="SM00411">
    <property type="entry name" value="BHL"/>
    <property type="match status" value="1"/>
</dbReference>
<dbReference type="PANTHER" id="PTHR33175:SF5">
    <property type="entry name" value="INTEGRATION HOST FACTOR SUBUNIT BETA"/>
    <property type="match status" value="1"/>
</dbReference>
<dbReference type="AlphaFoldDB" id="A0A6M4NQS4"/>
<dbReference type="GO" id="GO:0030527">
    <property type="term" value="F:structural constituent of chromatin"/>
    <property type="evidence" value="ECO:0007669"/>
    <property type="project" value="InterPro"/>
</dbReference>
<dbReference type="Gene3D" id="4.10.520.10">
    <property type="entry name" value="IHF-like DNA-binding proteins"/>
    <property type="match status" value="1"/>
</dbReference>
<dbReference type="GO" id="GO:0003677">
    <property type="term" value="F:DNA binding"/>
    <property type="evidence" value="ECO:0007669"/>
    <property type="project" value="UniProtKB-KW"/>
</dbReference>
<proteinExistence type="inferred from homology"/>
<dbReference type="PROSITE" id="PS00045">
    <property type="entry name" value="HISTONE_LIKE"/>
    <property type="match status" value="1"/>
</dbReference>
<organism evidence="4">
    <name type="scientific">uncultured Alphaproteobacteria bacterium</name>
    <dbReference type="NCBI Taxonomy" id="91750"/>
    <lineage>
        <taxon>Bacteria</taxon>
        <taxon>Pseudomonadati</taxon>
        <taxon>Pseudomonadota</taxon>
        <taxon>Alphaproteobacteria</taxon>
        <taxon>environmental samples</taxon>
    </lineage>
</organism>
<evidence type="ECO:0000313" key="4">
    <source>
        <dbReference type="EMBL" id="QJR98145.1"/>
    </source>
</evidence>
<dbReference type="InterPro" id="IPR000119">
    <property type="entry name" value="Hist_DNA-bd"/>
</dbReference>
<protein>
    <submittedName>
        <fullName evidence="4">Integration host factor subunit beta</fullName>
    </submittedName>
</protein>
<dbReference type="PANTHER" id="PTHR33175">
    <property type="entry name" value="DNA-BINDING PROTEIN HU"/>
    <property type="match status" value="1"/>
</dbReference>
<dbReference type="InterPro" id="IPR020816">
    <property type="entry name" value="Histone-like_DNA-bd_CS"/>
</dbReference>
<accession>A0A6M4NQS4</accession>
<evidence type="ECO:0000256" key="1">
    <source>
        <dbReference type="ARBA" id="ARBA00010529"/>
    </source>
</evidence>
<dbReference type="SUPFAM" id="SSF47729">
    <property type="entry name" value="IHF-like DNA-binding proteins"/>
    <property type="match status" value="1"/>
</dbReference>
<comment type="similarity">
    <text evidence="1 3">Belongs to the bacterial histone-like protein family.</text>
</comment>
<dbReference type="Pfam" id="PF00216">
    <property type="entry name" value="Bac_DNA_binding"/>
    <property type="match status" value="1"/>
</dbReference>
<dbReference type="NCBIfam" id="NF001222">
    <property type="entry name" value="PRK00199.1"/>
    <property type="match status" value="1"/>
</dbReference>
<name>A0A6M4NQS4_9PROT</name>
<dbReference type="EMBL" id="MN990729">
    <property type="protein sequence ID" value="QJR98145.1"/>
    <property type="molecule type" value="Genomic_DNA"/>
</dbReference>
<sequence length="93" mass="10406">MTKSELIEKIAAKNPNLTVKDIEKIVSVVLDSVIKALAKGERVEFRGFGAFSVRPRAERTAKNPRTGEKLKVGARNIPHFKAGKQLYEMLNQK</sequence>
<dbReference type="InterPro" id="IPR010992">
    <property type="entry name" value="IHF-like_DNA-bd_dom_sf"/>
</dbReference>
<reference evidence="4" key="1">
    <citation type="submission" date="2020-01" db="EMBL/GenBank/DDBJ databases">
        <title>Gastrointestinal microbiota of LL stock colony Peromyscus leucopus.</title>
        <authorList>
            <person name="Milovic A."/>
            <person name="Bassam K."/>
            <person name="Keay E."/>
            <person name="Barbour A.G."/>
        </authorList>
    </citation>
    <scope>NUCLEOTIDE SEQUENCE</scope>
    <source>
        <strain evidence="4">LL90</strain>
    </source>
</reference>
<evidence type="ECO:0000256" key="3">
    <source>
        <dbReference type="RuleBase" id="RU003939"/>
    </source>
</evidence>
<dbReference type="PRINTS" id="PR01727">
    <property type="entry name" value="DNABINDINGHU"/>
</dbReference>